<dbReference type="AlphaFoldDB" id="A0A6A5ZV52"/>
<keyword evidence="3 6" id="KW-0378">Hydrolase</keyword>
<dbReference type="PANTHER" id="PTHR21661">
    <property type="entry name" value="EPOXIDE HYDROLASE 1-RELATED"/>
    <property type="match status" value="1"/>
</dbReference>
<dbReference type="OrthoDB" id="7130006at2759"/>
<evidence type="ECO:0000256" key="4">
    <source>
        <dbReference type="PIRSR" id="PIRSR001112-1"/>
    </source>
</evidence>
<feature type="active site" description="Proton acceptor" evidence="4">
    <location>
        <position position="377"/>
    </location>
</feature>
<evidence type="ECO:0000313" key="6">
    <source>
        <dbReference type="EMBL" id="KAF2123176.1"/>
    </source>
</evidence>
<feature type="active site" description="Nucleophile" evidence="4">
    <location>
        <position position="183"/>
    </location>
</feature>
<dbReference type="SUPFAM" id="SSF53474">
    <property type="entry name" value="alpha/beta-Hydrolases"/>
    <property type="match status" value="1"/>
</dbReference>
<dbReference type="Pfam" id="PF06441">
    <property type="entry name" value="EHN"/>
    <property type="match status" value="1"/>
</dbReference>
<evidence type="ECO:0000259" key="5">
    <source>
        <dbReference type="Pfam" id="PF06441"/>
    </source>
</evidence>
<feature type="active site" description="Proton donor" evidence="4">
    <location>
        <position position="316"/>
    </location>
</feature>
<dbReference type="EMBL" id="ML977310">
    <property type="protein sequence ID" value="KAF2123176.1"/>
    <property type="molecule type" value="Genomic_DNA"/>
</dbReference>
<evidence type="ECO:0000313" key="7">
    <source>
        <dbReference type="Proteomes" id="UP000799770"/>
    </source>
</evidence>
<organism evidence="6 7">
    <name type="scientific">Lophiotrema nucula</name>
    <dbReference type="NCBI Taxonomy" id="690887"/>
    <lineage>
        <taxon>Eukaryota</taxon>
        <taxon>Fungi</taxon>
        <taxon>Dikarya</taxon>
        <taxon>Ascomycota</taxon>
        <taxon>Pezizomycotina</taxon>
        <taxon>Dothideomycetes</taxon>
        <taxon>Pleosporomycetidae</taxon>
        <taxon>Pleosporales</taxon>
        <taxon>Lophiotremataceae</taxon>
        <taxon>Lophiotrema</taxon>
    </lineage>
</organism>
<protein>
    <submittedName>
        <fullName evidence="6">Alpha/Beta hydrolase protein</fullName>
    </submittedName>
</protein>
<dbReference type="Proteomes" id="UP000799770">
    <property type="component" value="Unassembled WGS sequence"/>
</dbReference>
<feature type="domain" description="Epoxide hydrolase N-terminal" evidence="5">
    <location>
        <begin position="5"/>
        <end position="117"/>
    </location>
</feature>
<dbReference type="InterPro" id="IPR000639">
    <property type="entry name" value="Epox_hydrolase-like"/>
</dbReference>
<keyword evidence="2" id="KW-0058">Aromatic hydrocarbons catabolism</keyword>
<dbReference type="PRINTS" id="PR00412">
    <property type="entry name" value="EPOXHYDRLASE"/>
</dbReference>
<dbReference type="PIRSF" id="PIRSF001112">
    <property type="entry name" value="Epoxide_hydrolase"/>
    <property type="match status" value="1"/>
</dbReference>
<dbReference type="InterPro" id="IPR016292">
    <property type="entry name" value="Epoxide_hydrolase"/>
</dbReference>
<evidence type="ECO:0000256" key="2">
    <source>
        <dbReference type="ARBA" id="ARBA00022797"/>
    </source>
</evidence>
<gene>
    <name evidence="6" type="ORF">BDV96DRAFT_608859</name>
</gene>
<sequence>MSSTIRPYQMTVPDAALERLQKKLELATFPGETTYTNDWKYGASIEDIKRLVNHWQTGYDWRRAEAELNHLPQFTTTVSVDGHEDDLKIHFVHQKSDKTNCVPLLFIHGWAGSFLEVTKILPLLTESDEDNTPSFHVVAPSLPNCGFSQRTSKPGFGILQHAEVCHKLMLQLGYDRYVTQGGDWGFLITRALGFLYSSHILASHLNFILTLPPSPLSTPLLVLQYLTGRLTPGEKEGLKRTQEFTENGSGYNNIQKTRPHTLGFALVDSPVALLAWIYEKLHDWTDEYKWTDDEILTWISIYLFSEAGSDASIRLYYDIANPTASGKFDGKVEFFLKYNTVPLGLSYFPRDVIVLPSSWGRTLGPVVFEKRHVEGGHFAAYEKPDLLVADVRNLVKSVGITFHGQTR</sequence>
<evidence type="ECO:0000256" key="3">
    <source>
        <dbReference type="ARBA" id="ARBA00022801"/>
    </source>
</evidence>
<name>A0A6A5ZV52_9PLEO</name>
<dbReference type="Gene3D" id="3.40.50.1820">
    <property type="entry name" value="alpha/beta hydrolase"/>
    <property type="match status" value="1"/>
</dbReference>
<accession>A0A6A5ZV52</accession>
<reference evidence="6" key="1">
    <citation type="journal article" date="2020" name="Stud. Mycol.">
        <title>101 Dothideomycetes genomes: a test case for predicting lifestyles and emergence of pathogens.</title>
        <authorList>
            <person name="Haridas S."/>
            <person name="Albert R."/>
            <person name="Binder M."/>
            <person name="Bloem J."/>
            <person name="Labutti K."/>
            <person name="Salamov A."/>
            <person name="Andreopoulos B."/>
            <person name="Baker S."/>
            <person name="Barry K."/>
            <person name="Bills G."/>
            <person name="Bluhm B."/>
            <person name="Cannon C."/>
            <person name="Castanera R."/>
            <person name="Culley D."/>
            <person name="Daum C."/>
            <person name="Ezra D."/>
            <person name="Gonzalez J."/>
            <person name="Henrissat B."/>
            <person name="Kuo A."/>
            <person name="Liang C."/>
            <person name="Lipzen A."/>
            <person name="Lutzoni F."/>
            <person name="Magnuson J."/>
            <person name="Mondo S."/>
            <person name="Nolan M."/>
            <person name="Ohm R."/>
            <person name="Pangilinan J."/>
            <person name="Park H.-J."/>
            <person name="Ramirez L."/>
            <person name="Alfaro M."/>
            <person name="Sun H."/>
            <person name="Tritt A."/>
            <person name="Yoshinaga Y."/>
            <person name="Zwiers L.-H."/>
            <person name="Turgeon B."/>
            <person name="Goodwin S."/>
            <person name="Spatafora J."/>
            <person name="Crous P."/>
            <person name="Grigoriev I."/>
        </authorList>
    </citation>
    <scope>NUCLEOTIDE SEQUENCE</scope>
    <source>
        <strain evidence="6">CBS 627.86</strain>
    </source>
</reference>
<dbReference type="InterPro" id="IPR010497">
    <property type="entry name" value="Epoxide_hydro_N"/>
</dbReference>
<proteinExistence type="inferred from homology"/>
<dbReference type="InterPro" id="IPR029058">
    <property type="entry name" value="AB_hydrolase_fold"/>
</dbReference>
<comment type="similarity">
    <text evidence="1">Belongs to the peptidase S33 family.</text>
</comment>
<evidence type="ECO:0000256" key="1">
    <source>
        <dbReference type="ARBA" id="ARBA00010088"/>
    </source>
</evidence>
<dbReference type="GO" id="GO:0004301">
    <property type="term" value="F:epoxide hydrolase activity"/>
    <property type="evidence" value="ECO:0007669"/>
    <property type="project" value="TreeGrafter"/>
</dbReference>
<dbReference type="PANTHER" id="PTHR21661:SF35">
    <property type="entry name" value="EPOXIDE HYDROLASE"/>
    <property type="match status" value="1"/>
</dbReference>
<dbReference type="GO" id="GO:0097176">
    <property type="term" value="P:epoxide metabolic process"/>
    <property type="evidence" value="ECO:0007669"/>
    <property type="project" value="TreeGrafter"/>
</dbReference>
<keyword evidence="7" id="KW-1185">Reference proteome</keyword>